<dbReference type="InterPro" id="IPR048634">
    <property type="entry name" value="SecD_SecF_C"/>
</dbReference>
<dbReference type="AlphaFoldDB" id="A0A1F5E575"/>
<feature type="domain" description="Protein export membrane protein SecD/SecF C-terminal" evidence="10">
    <location>
        <begin position="102"/>
        <end position="287"/>
    </location>
</feature>
<dbReference type="NCBIfam" id="TIGR00966">
    <property type="entry name" value="transloc_SecF"/>
    <property type="match status" value="1"/>
</dbReference>
<evidence type="ECO:0000256" key="3">
    <source>
        <dbReference type="ARBA" id="ARBA00022475"/>
    </source>
</evidence>
<evidence type="ECO:0000256" key="4">
    <source>
        <dbReference type="ARBA" id="ARBA00022692"/>
    </source>
</evidence>
<dbReference type="PRINTS" id="PR01755">
    <property type="entry name" value="SECFTRNLCASE"/>
</dbReference>
<gene>
    <name evidence="9" type="primary">secF</name>
    <name evidence="11" type="ORF">A2160_00335</name>
</gene>
<comment type="subcellular location">
    <subcellularLocation>
        <location evidence="1 9">Cell membrane</location>
        <topology evidence="1 9">Multi-pass membrane protein</topology>
    </subcellularLocation>
</comment>
<evidence type="ECO:0000313" key="11">
    <source>
        <dbReference type="EMBL" id="OGD62508.1"/>
    </source>
</evidence>
<comment type="function">
    <text evidence="9">Part of the Sec protein translocase complex. Interacts with the SecYEG preprotein conducting channel. SecDF uses the proton motive force (PMF) to complete protein translocation after the ATP-dependent function of SecA.</text>
</comment>
<evidence type="ECO:0000256" key="1">
    <source>
        <dbReference type="ARBA" id="ARBA00004651"/>
    </source>
</evidence>
<evidence type="ECO:0000256" key="6">
    <source>
        <dbReference type="ARBA" id="ARBA00022989"/>
    </source>
</evidence>
<evidence type="ECO:0000313" key="12">
    <source>
        <dbReference type="Proteomes" id="UP000177006"/>
    </source>
</evidence>
<sequence>MLRFMKYKYLYFFISALVIVPGVFSLLKWGLRPAIDFTGGTLIELRLTPPENKQIDLATMRQEFEKANVEFSSIQPEGENTFLVRAKPIDQETNLKLERQLSENLGQTEELRFEIVGPTLGKELLQKTLVALAVASVLILVFVAYQFKNRMFGICAILAMFHDSLVVLGTFSLLGHFLGVEVDTLFVTAVLTILSFSVHDTIVVYDRIRESKKYFPKVNFEDLVDKAVAETLGRSVNNSMTVIFMLLALYLLGGETTKWFVFALLIGTVSGTYSSTFTAAPLLVVWEKLSKRRR</sequence>
<comment type="subunit">
    <text evidence="9">Forms a complex with SecD. Part of the essential Sec protein translocation apparatus which comprises SecA, SecYEG and auxiliary proteins SecDF. Other proteins may also be involved.</text>
</comment>
<reference evidence="11 12" key="1">
    <citation type="journal article" date="2016" name="Nat. Commun.">
        <title>Thousands of microbial genomes shed light on interconnected biogeochemical processes in an aquifer system.</title>
        <authorList>
            <person name="Anantharaman K."/>
            <person name="Brown C.T."/>
            <person name="Hug L.A."/>
            <person name="Sharon I."/>
            <person name="Castelle C.J."/>
            <person name="Probst A.J."/>
            <person name="Thomas B.C."/>
            <person name="Singh A."/>
            <person name="Wilkins M.J."/>
            <person name="Karaoz U."/>
            <person name="Brodie E.L."/>
            <person name="Williams K.H."/>
            <person name="Hubbard S.S."/>
            <person name="Banfield J.F."/>
        </authorList>
    </citation>
    <scope>NUCLEOTIDE SEQUENCE [LARGE SCALE GENOMIC DNA]</scope>
</reference>
<protein>
    <recommendedName>
        <fullName evidence="9">Protein-export membrane protein SecF</fullName>
    </recommendedName>
</protein>
<proteinExistence type="inferred from homology"/>
<comment type="similarity">
    <text evidence="9">Belongs to the SecD/SecF family. SecF subfamily.</text>
</comment>
<dbReference type="Proteomes" id="UP000177006">
    <property type="component" value="Unassembled WGS sequence"/>
</dbReference>
<dbReference type="STRING" id="1797457.A2160_00335"/>
<dbReference type="GO" id="GO:0005886">
    <property type="term" value="C:plasma membrane"/>
    <property type="evidence" value="ECO:0007669"/>
    <property type="project" value="UniProtKB-SubCell"/>
</dbReference>
<dbReference type="GO" id="GO:0015450">
    <property type="term" value="F:protein-transporting ATPase activity"/>
    <property type="evidence" value="ECO:0007669"/>
    <property type="project" value="InterPro"/>
</dbReference>
<feature type="transmembrane region" description="Helical" evidence="9">
    <location>
        <begin position="152"/>
        <end position="178"/>
    </location>
</feature>
<dbReference type="Pfam" id="PF02355">
    <property type="entry name" value="SecD_SecF_C"/>
    <property type="match status" value="1"/>
</dbReference>
<evidence type="ECO:0000259" key="10">
    <source>
        <dbReference type="Pfam" id="PF02355"/>
    </source>
</evidence>
<dbReference type="Gene3D" id="1.20.1640.10">
    <property type="entry name" value="Multidrug efflux transporter AcrB transmembrane domain"/>
    <property type="match status" value="1"/>
</dbReference>
<keyword evidence="2 9" id="KW-0813">Transport</keyword>
<name>A0A1F5E575_9BACT</name>
<evidence type="ECO:0000256" key="2">
    <source>
        <dbReference type="ARBA" id="ARBA00022448"/>
    </source>
</evidence>
<dbReference type="SUPFAM" id="SSF82866">
    <property type="entry name" value="Multidrug efflux transporter AcrB transmembrane domain"/>
    <property type="match status" value="1"/>
</dbReference>
<dbReference type="PANTHER" id="PTHR30081:SF8">
    <property type="entry name" value="PROTEIN TRANSLOCASE SUBUNIT SECF"/>
    <property type="match status" value="1"/>
</dbReference>
<dbReference type="PANTHER" id="PTHR30081">
    <property type="entry name" value="PROTEIN-EXPORT MEMBRANE PROTEIN SEC"/>
    <property type="match status" value="1"/>
</dbReference>
<feature type="transmembrane region" description="Helical" evidence="9">
    <location>
        <begin position="128"/>
        <end position="145"/>
    </location>
</feature>
<evidence type="ECO:0000256" key="9">
    <source>
        <dbReference type="HAMAP-Rule" id="MF_01464"/>
    </source>
</evidence>
<keyword evidence="7 9" id="KW-0811">Translocation</keyword>
<keyword evidence="6 9" id="KW-1133">Transmembrane helix</keyword>
<dbReference type="Pfam" id="PF07549">
    <property type="entry name" value="Sec_GG"/>
    <property type="match status" value="1"/>
</dbReference>
<keyword evidence="8 9" id="KW-0472">Membrane</keyword>
<comment type="caution">
    <text evidence="11">The sequence shown here is derived from an EMBL/GenBank/DDBJ whole genome shotgun (WGS) entry which is preliminary data.</text>
</comment>
<evidence type="ECO:0000256" key="8">
    <source>
        <dbReference type="ARBA" id="ARBA00023136"/>
    </source>
</evidence>
<dbReference type="InterPro" id="IPR005665">
    <property type="entry name" value="SecF_bac"/>
</dbReference>
<keyword evidence="3 9" id="KW-1003">Cell membrane</keyword>
<accession>A0A1F5E575</accession>
<dbReference type="InterPro" id="IPR022645">
    <property type="entry name" value="SecD/SecF_bac"/>
</dbReference>
<feature type="transmembrane region" description="Helical" evidence="9">
    <location>
        <begin position="184"/>
        <end position="205"/>
    </location>
</feature>
<feature type="transmembrane region" description="Helical" evidence="9">
    <location>
        <begin position="236"/>
        <end position="253"/>
    </location>
</feature>
<dbReference type="GO" id="GO:0065002">
    <property type="term" value="P:intracellular protein transmembrane transport"/>
    <property type="evidence" value="ECO:0007669"/>
    <property type="project" value="UniProtKB-UniRule"/>
</dbReference>
<feature type="transmembrane region" description="Helical" evidence="9">
    <location>
        <begin position="259"/>
        <end position="286"/>
    </location>
</feature>
<evidence type="ECO:0000256" key="7">
    <source>
        <dbReference type="ARBA" id="ARBA00023010"/>
    </source>
</evidence>
<organism evidence="11 12">
    <name type="scientific">Candidatus Beckwithbacteria bacterium RBG_13_42_9</name>
    <dbReference type="NCBI Taxonomy" id="1797457"/>
    <lineage>
        <taxon>Bacteria</taxon>
        <taxon>Candidatus Beckwithiibacteriota</taxon>
    </lineage>
</organism>
<dbReference type="EMBL" id="MEZK01000021">
    <property type="protein sequence ID" value="OGD62508.1"/>
    <property type="molecule type" value="Genomic_DNA"/>
</dbReference>
<keyword evidence="5 9" id="KW-0653">Protein transport</keyword>
<dbReference type="GO" id="GO:0043952">
    <property type="term" value="P:protein transport by the Sec complex"/>
    <property type="evidence" value="ECO:0007669"/>
    <property type="project" value="UniProtKB-UniRule"/>
</dbReference>
<dbReference type="HAMAP" id="MF_01464_B">
    <property type="entry name" value="SecF_B"/>
    <property type="match status" value="1"/>
</dbReference>
<feature type="transmembrane region" description="Helical" evidence="9">
    <location>
        <begin position="9"/>
        <end position="27"/>
    </location>
</feature>
<dbReference type="InterPro" id="IPR022813">
    <property type="entry name" value="SecD/SecF_arch_bac"/>
</dbReference>
<dbReference type="GO" id="GO:0006605">
    <property type="term" value="P:protein targeting"/>
    <property type="evidence" value="ECO:0007669"/>
    <property type="project" value="UniProtKB-UniRule"/>
</dbReference>
<keyword evidence="4 9" id="KW-0812">Transmembrane</keyword>
<dbReference type="InterPro" id="IPR022646">
    <property type="entry name" value="SecD/SecF_CS"/>
</dbReference>
<evidence type="ECO:0000256" key="5">
    <source>
        <dbReference type="ARBA" id="ARBA00022927"/>
    </source>
</evidence>